<keyword evidence="3 7" id="KW-0812">Transmembrane</keyword>
<evidence type="ECO:0000256" key="3">
    <source>
        <dbReference type="ARBA" id="ARBA00022692"/>
    </source>
</evidence>
<comment type="subcellular location">
    <subcellularLocation>
        <location evidence="1">Nucleus inner membrane</location>
        <topology evidence="1">Multi-pass membrane protein</topology>
    </subcellularLocation>
</comment>
<evidence type="ECO:0000256" key="2">
    <source>
        <dbReference type="ARBA" id="ARBA00007600"/>
    </source>
</evidence>
<dbReference type="EMBL" id="JBJJXI010000055">
    <property type="protein sequence ID" value="KAL3399560.1"/>
    <property type="molecule type" value="Genomic_DNA"/>
</dbReference>
<comment type="similarity">
    <text evidence="2">Belongs to the TMEM201 family.</text>
</comment>
<feature type="transmembrane region" description="Helical" evidence="7">
    <location>
        <begin position="598"/>
        <end position="619"/>
    </location>
</feature>
<evidence type="ECO:0000256" key="6">
    <source>
        <dbReference type="ARBA" id="ARBA00023242"/>
    </source>
</evidence>
<dbReference type="Pfam" id="PF09779">
    <property type="entry name" value="Ima1_N"/>
    <property type="match status" value="1"/>
</dbReference>
<feature type="transmembrane region" description="Helical" evidence="7">
    <location>
        <begin position="237"/>
        <end position="256"/>
    </location>
</feature>
<feature type="transmembrane region" description="Helical" evidence="7">
    <location>
        <begin position="263"/>
        <end position="283"/>
    </location>
</feature>
<name>A0ABD2X3I3_9HYME</name>
<dbReference type="GO" id="GO:0005637">
    <property type="term" value="C:nuclear inner membrane"/>
    <property type="evidence" value="ECO:0007669"/>
    <property type="project" value="UniProtKB-SubCell"/>
</dbReference>
<dbReference type="InterPro" id="IPR040041">
    <property type="entry name" value="TMEM201"/>
</dbReference>
<evidence type="ECO:0000313" key="10">
    <source>
        <dbReference type="Proteomes" id="UP001627154"/>
    </source>
</evidence>
<keyword evidence="6" id="KW-0539">Nucleus</keyword>
<evidence type="ECO:0000259" key="8">
    <source>
        <dbReference type="Pfam" id="PF09779"/>
    </source>
</evidence>
<feature type="transmembrane region" description="Helical" evidence="7">
    <location>
        <begin position="303"/>
        <end position="324"/>
    </location>
</feature>
<dbReference type="Proteomes" id="UP001627154">
    <property type="component" value="Unassembled WGS sequence"/>
</dbReference>
<sequence>MASSELGGRMMDLTHFLSSYLDVDVNLIFVYIPLLSALSLIITASLTAFCKLRSRLPLKVNCWFCNNYSKIPRESLKWWLCSNCEQYNGFSSDGDYNYDISEQYALNGNVTTKSKNYCQRSKSYTNHNRLCNKCNYKEELKLMKLRELEDSMVVYSDKKLAKFKEKFERDYPLCLSCQNIVQKVIYKQKQWLTQYKMLLFKKKQFSTIFKNHIVLEKFLRMVLVILASVSLYFTESWYFPLCGFGVQFAACLASTVNSRQLDIFPVLGWICLIFAHVIPKTTVIKLFNIDIDYLYTDVANEKYQHFIVILCVLLGLINFRLYFFKKMTNNVAFKKLESCNKSCSELYPDTWNNFSNLNESNTISDIPCNDSLSINDKSSEKVKKPWLVQNSQQITPSSHNINNELELDTSPATSIKNHAPSLNDSLTSLHSLNLGHHRKISPNNSPKIFEKKIYGSNFSANANRNNHQNRRPILAPPKLRGAITQTSWVAGGFWQSGPYNSQTSLSRSSSQSSGIASLSSANCTFTREPIVREYDQCSDISDQLYTWQNRSECSKLNSYNPVKCYSPPPISEYSSCMSCFSQNKCGGHSTTIVSSPTWLTALLCGSLIFNMVVLCILLITSLRF</sequence>
<evidence type="ECO:0000256" key="7">
    <source>
        <dbReference type="SAM" id="Phobius"/>
    </source>
</evidence>
<proteinExistence type="inferred from homology"/>
<dbReference type="InterPro" id="IPR018617">
    <property type="entry name" value="Ima1_N"/>
</dbReference>
<comment type="caution">
    <text evidence="9">The sequence shown here is derived from an EMBL/GenBank/DDBJ whole genome shotgun (WGS) entry which is preliminary data.</text>
</comment>
<evidence type="ECO:0000256" key="4">
    <source>
        <dbReference type="ARBA" id="ARBA00022989"/>
    </source>
</evidence>
<feature type="transmembrane region" description="Helical" evidence="7">
    <location>
        <begin position="213"/>
        <end position="231"/>
    </location>
</feature>
<reference evidence="9 10" key="1">
    <citation type="journal article" date="2024" name="bioRxiv">
        <title>A reference genome for Trichogramma kaykai: A tiny desert-dwelling parasitoid wasp with competing sex-ratio distorters.</title>
        <authorList>
            <person name="Culotta J."/>
            <person name="Lindsey A.R."/>
        </authorList>
    </citation>
    <scope>NUCLEOTIDE SEQUENCE [LARGE SCALE GENOMIC DNA]</scope>
    <source>
        <strain evidence="9 10">KSX58</strain>
    </source>
</reference>
<gene>
    <name evidence="9" type="ORF">TKK_006831</name>
</gene>
<dbReference type="PANTHER" id="PTHR28646">
    <property type="entry name" value="TRANSMEMBRANE PROTEIN 201"/>
    <property type="match status" value="1"/>
</dbReference>
<evidence type="ECO:0000256" key="1">
    <source>
        <dbReference type="ARBA" id="ARBA00004473"/>
    </source>
</evidence>
<dbReference type="PANTHER" id="PTHR28646:SF1">
    <property type="entry name" value="TRANSMEMBRANE PROTEIN 201"/>
    <property type="match status" value="1"/>
</dbReference>
<keyword evidence="5 7" id="KW-0472">Membrane</keyword>
<feature type="domain" description="Ima1 N-terminal" evidence="8">
    <location>
        <begin position="60"/>
        <end position="181"/>
    </location>
</feature>
<feature type="transmembrane region" description="Helical" evidence="7">
    <location>
        <begin position="28"/>
        <end position="49"/>
    </location>
</feature>
<organism evidence="9 10">
    <name type="scientific">Trichogramma kaykai</name>
    <dbReference type="NCBI Taxonomy" id="54128"/>
    <lineage>
        <taxon>Eukaryota</taxon>
        <taxon>Metazoa</taxon>
        <taxon>Ecdysozoa</taxon>
        <taxon>Arthropoda</taxon>
        <taxon>Hexapoda</taxon>
        <taxon>Insecta</taxon>
        <taxon>Pterygota</taxon>
        <taxon>Neoptera</taxon>
        <taxon>Endopterygota</taxon>
        <taxon>Hymenoptera</taxon>
        <taxon>Apocrita</taxon>
        <taxon>Proctotrupomorpha</taxon>
        <taxon>Chalcidoidea</taxon>
        <taxon>Trichogrammatidae</taxon>
        <taxon>Trichogramma</taxon>
    </lineage>
</organism>
<accession>A0ABD2X3I3</accession>
<dbReference type="AlphaFoldDB" id="A0ABD2X3I3"/>
<evidence type="ECO:0000256" key="5">
    <source>
        <dbReference type="ARBA" id="ARBA00023136"/>
    </source>
</evidence>
<keyword evidence="4 7" id="KW-1133">Transmembrane helix</keyword>
<evidence type="ECO:0000313" key="9">
    <source>
        <dbReference type="EMBL" id="KAL3399560.1"/>
    </source>
</evidence>
<keyword evidence="10" id="KW-1185">Reference proteome</keyword>
<protein>
    <recommendedName>
        <fullName evidence="8">Ima1 N-terminal domain-containing protein</fullName>
    </recommendedName>
</protein>